<evidence type="ECO:0000256" key="1">
    <source>
        <dbReference type="SAM" id="Phobius"/>
    </source>
</evidence>
<accession>A0ABZ2WK98</accession>
<dbReference type="EMBL" id="CP151260">
    <property type="protein sequence ID" value="WZH40911.1"/>
    <property type="molecule type" value="Genomic_DNA"/>
</dbReference>
<dbReference type="InterPro" id="IPR018815">
    <property type="entry name" value="Incr_loss_mito_DNA_1"/>
</dbReference>
<name>A0ABZ2WK98_9HYPO</name>
<feature type="transmembrane region" description="Helical" evidence="1">
    <location>
        <begin position="184"/>
        <end position="203"/>
    </location>
</feature>
<reference evidence="2 3" key="1">
    <citation type="submission" date="2024-04" db="EMBL/GenBank/DDBJ databases">
        <title>Complete genome sequence of Fusarium acuminatum.</title>
        <authorList>
            <person name="Lan B."/>
        </authorList>
    </citation>
    <scope>NUCLEOTIDE SEQUENCE [LARGE SCALE GENOMIC DNA]</scope>
    <source>
        <strain evidence="2">1A</strain>
    </source>
</reference>
<feature type="transmembrane region" description="Helical" evidence="1">
    <location>
        <begin position="128"/>
        <end position="146"/>
    </location>
</feature>
<dbReference type="Pfam" id="PF10311">
    <property type="entry name" value="Ilm1"/>
    <property type="match status" value="2"/>
</dbReference>
<keyword evidence="1" id="KW-0472">Membrane</keyword>
<evidence type="ECO:0000313" key="2">
    <source>
        <dbReference type="EMBL" id="WZH40911.1"/>
    </source>
</evidence>
<protein>
    <submittedName>
        <fullName evidence="2">Increased loss of mitochondrial DNA protein 1</fullName>
    </submittedName>
</protein>
<keyword evidence="1" id="KW-1133">Transmembrane helix</keyword>
<keyword evidence="3" id="KW-1185">Reference proteome</keyword>
<organism evidence="2 3">
    <name type="scientific">Fusarium acuminatum</name>
    <dbReference type="NCBI Taxonomy" id="5515"/>
    <lineage>
        <taxon>Eukaryota</taxon>
        <taxon>Fungi</taxon>
        <taxon>Dikarya</taxon>
        <taxon>Ascomycota</taxon>
        <taxon>Pezizomycotina</taxon>
        <taxon>Sordariomycetes</taxon>
        <taxon>Hypocreomycetidae</taxon>
        <taxon>Hypocreales</taxon>
        <taxon>Nectriaceae</taxon>
        <taxon>Fusarium</taxon>
        <taxon>Fusarium tricinctum species complex</taxon>
    </lineage>
</organism>
<dbReference type="PANTHER" id="PTHR28029">
    <property type="entry name" value="PROTEIN ILM1"/>
    <property type="match status" value="1"/>
</dbReference>
<dbReference type="Proteomes" id="UP001489902">
    <property type="component" value="Chromosome 1"/>
</dbReference>
<keyword evidence="1" id="KW-0812">Transmembrane</keyword>
<gene>
    <name evidence="2" type="ORF">QYS62_001849</name>
</gene>
<evidence type="ECO:0000313" key="3">
    <source>
        <dbReference type="Proteomes" id="UP001489902"/>
    </source>
</evidence>
<sequence length="224" mass="25701">MALISAKTIITSVSLFHLTLGYFFLTNPSSINEQALVYMMGESMGMWLVQSEVLGEANSISSTARSQRLRATKPPSSVPRIHPHLYRLQRPDVPFHARRNLSGLPLGHTRFDNPVDYYKRKANRMMTAPLRSFLSLGFVAYIFLFGPSSPMYDKSSRGPLSHPSAHNPSYRPGGWGGDMLKNRLFFTFIFIETMTWFWVWVTLREERDAILSKKSRRRSQSYSQ</sequence>
<dbReference type="PANTHER" id="PTHR28029:SF1">
    <property type="entry name" value="PROTEIN ILM1"/>
    <property type="match status" value="1"/>
</dbReference>
<proteinExistence type="predicted"/>